<evidence type="ECO:0000256" key="1">
    <source>
        <dbReference type="ARBA" id="ARBA00004651"/>
    </source>
</evidence>
<comment type="similarity">
    <text evidence="2">Belongs to the ABC-4 integral membrane protein family. LolC/E subfamily.</text>
</comment>
<keyword evidence="3" id="KW-1003">Cell membrane</keyword>
<gene>
    <name evidence="9" type="ORF">AWB66_01546</name>
</gene>
<evidence type="ECO:0000313" key="9">
    <source>
        <dbReference type="EMBL" id="SAL26511.1"/>
    </source>
</evidence>
<keyword evidence="10" id="KW-1185">Reference proteome</keyword>
<evidence type="ECO:0000256" key="4">
    <source>
        <dbReference type="ARBA" id="ARBA00022692"/>
    </source>
</evidence>
<feature type="transmembrane region" description="Helical" evidence="7">
    <location>
        <begin position="382"/>
        <end position="409"/>
    </location>
</feature>
<comment type="caution">
    <text evidence="9">The sequence shown here is derived from an EMBL/GenBank/DDBJ whole genome shotgun (WGS) entry which is preliminary data.</text>
</comment>
<keyword evidence="5 7" id="KW-1133">Transmembrane helix</keyword>
<comment type="subcellular location">
    <subcellularLocation>
        <location evidence="1">Cell membrane</location>
        <topology evidence="1">Multi-pass membrane protein</topology>
    </subcellularLocation>
</comment>
<keyword evidence="6 7" id="KW-0472">Membrane</keyword>
<dbReference type="RefSeq" id="WP_087629682.1">
    <property type="nucleotide sequence ID" value="NZ_FCNZ02000004.1"/>
</dbReference>
<dbReference type="PANTHER" id="PTHR30489">
    <property type="entry name" value="LIPOPROTEIN-RELEASING SYSTEM TRANSMEMBRANE PROTEIN LOLE"/>
    <property type="match status" value="1"/>
</dbReference>
<evidence type="ECO:0000256" key="7">
    <source>
        <dbReference type="SAM" id="Phobius"/>
    </source>
</evidence>
<proteinExistence type="inferred from homology"/>
<evidence type="ECO:0000256" key="3">
    <source>
        <dbReference type="ARBA" id="ARBA00022475"/>
    </source>
</evidence>
<feature type="transmembrane region" description="Helical" evidence="7">
    <location>
        <begin position="335"/>
        <end position="361"/>
    </location>
</feature>
<feature type="domain" description="ABC3 transporter permease C-terminal" evidence="8">
    <location>
        <begin position="338"/>
        <end position="465"/>
    </location>
</feature>
<sequence length="472" mass="50355">MNAWTLAARNLQRNRRRSLTTLSAIVIGVVSVLIFGGFCRDVTYSLRTFFIQNHAHLQVMKRDYFLLGTGDPHRYGIAPYSAISDMILHDAELAPLVRVVTPTLQFGGIAGNFAQGVSRTVWVTGMDARAQNRLREWNEYGYRTAGNRLALAGTPDDAATIGAGVARVLQLCTTLHIPDCRTPAPAVSDGREATARAIPDDIGALADGIGRDAASTGASHVPAGARIELLAATSGGAPNVASLAVVSAENKGVKELDDVFVAMHLQYAQTLLYGRDSPKVTAIEIQLHHTSDLPRVQQRLAALLKARFPGDDFDVLDYAALNPFYGQSIAMFDTIFAFISVLIGAIVLFTVGNTMSMAIIERTMEIGTLRAMGLRRRASGGIFIREGILLGAGGMLLGLGCSFVLGAAINRSGLAWTAPGVARPVLLSVRIWGETGLIAGTSAGVIAMAALSAWLPARRAVKMQIVDALRYT</sequence>
<dbReference type="PANTHER" id="PTHR30489:SF0">
    <property type="entry name" value="LIPOPROTEIN-RELEASING SYSTEM TRANSMEMBRANE PROTEIN LOLE"/>
    <property type="match status" value="1"/>
</dbReference>
<feature type="transmembrane region" description="Helical" evidence="7">
    <location>
        <begin position="19"/>
        <end position="38"/>
    </location>
</feature>
<evidence type="ECO:0000259" key="8">
    <source>
        <dbReference type="Pfam" id="PF02687"/>
    </source>
</evidence>
<dbReference type="Proteomes" id="UP000054717">
    <property type="component" value="Unassembled WGS sequence"/>
</dbReference>
<reference evidence="9" key="1">
    <citation type="submission" date="2016-01" db="EMBL/GenBank/DDBJ databases">
        <authorList>
            <person name="Peeters Charlotte."/>
        </authorList>
    </citation>
    <scope>NUCLEOTIDE SEQUENCE</scope>
    <source>
        <strain evidence="9">LMG 22936</strain>
    </source>
</reference>
<dbReference type="InterPro" id="IPR051447">
    <property type="entry name" value="Lipoprotein-release_system"/>
</dbReference>
<feature type="transmembrane region" description="Helical" evidence="7">
    <location>
        <begin position="429"/>
        <end position="455"/>
    </location>
</feature>
<keyword evidence="4 7" id="KW-0812">Transmembrane</keyword>
<evidence type="ECO:0000256" key="6">
    <source>
        <dbReference type="ARBA" id="ARBA00023136"/>
    </source>
</evidence>
<organism evidence="9 10">
    <name type="scientific">Caballeronia telluris</name>
    <dbReference type="NCBI Taxonomy" id="326475"/>
    <lineage>
        <taxon>Bacteria</taxon>
        <taxon>Pseudomonadati</taxon>
        <taxon>Pseudomonadota</taxon>
        <taxon>Betaproteobacteria</taxon>
        <taxon>Burkholderiales</taxon>
        <taxon>Burkholderiaceae</taxon>
        <taxon>Caballeronia</taxon>
    </lineage>
</organism>
<dbReference type="Pfam" id="PF02687">
    <property type="entry name" value="FtsX"/>
    <property type="match status" value="1"/>
</dbReference>
<dbReference type="GO" id="GO:0098797">
    <property type="term" value="C:plasma membrane protein complex"/>
    <property type="evidence" value="ECO:0007669"/>
    <property type="project" value="TreeGrafter"/>
</dbReference>
<dbReference type="EMBL" id="FCNZ02000004">
    <property type="protein sequence ID" value="SAL26511.1"/>
    <property type="molecule type" value="Genomic_DNA"/>
</dbReference>
<dbReference type="GO" id="GO:0044874">
    <property type="term" value="P:lipoprotein localization to outer membrane"/>
    <property type="evidence" value="ECO:0007669"/>
    <property type="project" value="TreeGrafter"/>
</dbReference>
<dbReference type="InterPro" id="IPR003838">
    <property type="entry name" value="ABC3_permease_C"/>
</dbReference>
<evidence type="ECO:0000256" key="5">
    <source>
        <dbReference type="ARBA" id="ARBA00022989"/>
    </source>
</evidence>
<dbReference type="AlphaFoldDB" id="A0A158G3S2"/>
<protein>
    <submittedName>
        <fullName evidence="9">ABC transporter permease</fullName>
    </submittedName>
</protein>
<dbReference type="STRING" id="326475.AWB66_01546"/>
<accession>A0A158G3S2</accession>
<evidence type="ECO:0000313" key="10">
    <source>
        <dbReference type="Proteomes" id="UP000054717"/>
    </source>
</evidence>
<name>A0A158G3S2_9BURK</name>
<evidence type="ECO:0000256" key="2">
    <source>
        <dbReference type="ARBA" id="ARBA00005236"/>
    </source>
</evidence>